<evidence type="ECO:0000313" key="6">
    <source>
        <dbReference type="Proteomes" id="UP001556709"/>
    </source>
</evidence>
<keyword evidence="2" id="KW-0732">Signal</keyword>
<dbReference type="Proteomes" id="UP001556709">
    <property type="component" value="Unassembled WGS sequence"/>
</dbReference>
<gene>
    <name evidence="5" type="primary">lptA</name>
    <name evidence="5" type="ORF">V6X73_02270</name>
</gene>
<dbReference type="InterPro" id="IPR052037">
    <property type="entry name" value="LPS_export_LptA"/>
</dbReference>
<dbReference type="Gene3D" id="2.60.450.10">
    <property type="entry name" value="Lipopolysaccharide (LPS) transport protein A like domain"/>
    <property type="match status" value="1"/>
</dbReference>
<dbReference type="NCBIfam" id="TIGR03002">
    <property type="entry name" value="outer_YhbN_LptA"/>
    <property type="match status" value="1"/>
</dbReference>
<evidence type="ECO:0000256" key="2">
    <source>
        <dbReference type="ARBA" id="ARBA00022729"/>
    </source>
</evidence>
<dbReference type="InterPro" id="IPR005653">
    <property type="entry name" value="OstA-like_N"/>
</dbReference>
<accession>A0ABV3TBP2</accession>
<dbReference type="InterPro" id="IPR014340">
    <property type="entry name" value="LptA"/>
</dbReference>
<organism evidence="5 6">
    <name type="scientific">Spiribacter pallidus</name>
    <dbReference type="NCBI Taxonomy" id="1987936"/>
    <lineage>
        <taxon>Bacteria</taxon>
        <taxon>Pseudomonadati</taxon>
        <taxon>Pseudomonadota</taxon>
        <taxon>Gammaproteobacteria</taxon>
        <taxon>Chromatiales</taxon>
        <taxon>Ectothiorhodospiraceae</taxon>
        <taxon>Spiribacter</taxon>
    </lineage>
</organism>
<keyword evidence="3" id="KW-0574">Periplasm</keyword>
<evidence type="ECO:0000259" key="4">
    <source>
        <dbReference type="Pfam" id="PF03968"/>
    </source>
</evidence>
<dbReference type="PANTHER" id="PTHR36504:SF1">
    <property type="entry name" value="LIPOPOLYSACCHARIDE EXPORT SYSTEM PROTEIN LPTA"/>
    <property type="match status" value="1"/>
</dbReference>
<evidence type="ECO:0000313" key="5">
    <source>
        <dbReference type="EMBL" id="MEX0468563.1"/>
    </source>
</evidence>
<sequence length="152" mass="16642">MLLIAAASPAQQPVPIDLSADRAEINDQQGTGVYRGNVVLIRGQTRLTGSVMRTFTDEARRLQRVEIEGSPARYRALQPEGPPRRAEAPRMEYYAAAPERLVLLGGGRVWEGENSVTGEVITHYPDSQRTVADGEDQGRVKVRVFPEAGASQ</sequence>
<comment type="caution">
    <text evidence="5">The sequence shown here is derived from an EMBL/GenBank/DDBJ whole genome shotgun (WGS) entry which is preliminary data.</text>
</comment>
<evidence type="ECO:0000256" key="1">
    <source>
        <dbReference type="ARBA" id="ARBA00022448"/>
    </source>
</evidence>
<keyword evidence="1" id="KW-0813">Transport</keyword>
<proteinExistence type="predicted"/>
<reference evidence="5 6" key="1">
    <citation type="submission" date="2024-02" db="EMBL/GenBank/DDBJ databases">
        <title>New especies of Spiribacter isolated from saline water.</title>
        <authorList>
            <person name="Leon M.J."/>
            <person name="De La Haba R."/>
            <person name="Sanchez-Porro C."/>
            <person name="Ventosa A."/>
        </authorList>
    </citation>
    <scope>NUCLEOTIDE SEQUENCE [LARGE SCALE GENOMIC DNA]</scope>
    <source>
        <strain evidence="6">ag22IC6-390</strain>
    </source>
</reference>
<dbReference type="EMBL" id="JBAKFM010000001">
    <property type="protein sequence ID" value="MEX0468563.1"/>
    <property type="molecule type" value="Genomic_DNA"/>
</dbReference>
<dbReference type="PANTHER" id="PTHR36504">
    <property type="entry name" value="LIPOPOLYSACCHARIDE EXPORT SYSTEM PROTEIN LPTA"/>
    <property type="match status" value="1"/>
</dbReference>
<dbReference type="RefSeq" id="WP_367957936.1">
    <property type="nucleotide sequence ID" value="NZ_JBAKFK010000001.1"/>
</dbReference>
<keyword evidence="6" id="KW-1185">Reference proteome</keyword>
<evidence type="ECO:0000256" key="3">
    <source>
        <dbReference type="ARBA" id="ARBA00022764"/>
    </source>
</evidence>
<feature type="domain" description="Organic solvent tolerance-like N-terminal" evidence="4">
    <location>
        <begin position="19"/>
        <end position="128"/>
    </location>
</feature>
<protein>
    <submittedName>
        <fullName evidence="5">Lipopolysaccharide transport periplasmic protein LptA</fullName>
    </submittedName>
</protein>
<name>A0ABV3TBP2_9GAMM</name>
<dbReference type="Pfam" id="PF03968">
    <property type="entry name" value="LptD_N"/>
    <property type="match status" value="1"/>
</dbReference>